<organism evidence="2 3">
    <name type="scientific">Nonomuraea turkmeniaca</name>
    <dbReference type="NCBI Taxonomy" id="103838"/>
    <lineage>
        <taxon>Bacteria</taxon>
        <taxon>Bacillati</taxon>
        <taxon>Actinomycetota</taxon>
        <taxon>Actinomycetes</taxon>
        <taxon>Streptosporangiales</taxon>
        <taxon>Streptosporangiaceae</taxon>
        <taxon>Nonomuraea</taxon>
    </lineage>
</organism>
<evidence type="ECO:0000259" key="1">
    <source>
        <dbReference type="Pfam" id="PF01609"/>
    </source>
</evidence>
<gene>
    <name evidence="2" type="ORF">ETD86_15730</name>
</gene>
<dbReference type="GO" id="GO:0004803">
    <property type="term" value="F:transposase activity"/>
    <property type="evidence" value="ECO:0007669"/>
    <property type="project" value="InterPro"/>
</dbReference>
<sequence>MAHPPVLLIDGQPVAVAVDGKAMAGALDADGRAAFLLAAVTHTATSVLAQRQIGPKSNEIPSFAPLLSPLDLAGVVVTMDSLHTQRAHARFLLQDKHAHFVMIVKENQARLFDALAWTQVEIAHRTDERGLGRREVPTIQVMDAPTAWMPCNNAGSSRIPSRLAHRARPFQQSWADPTLSRLLPPSPAIPGSSCLQLHLTATEGTARRWWPSTSIRTNQRLVAHCGW</sequence>
<comment type="caution">
    <text evidence="2">The sequence shown here is derived from an EMBL/GenBank/DDBJ whole genome shotgun (WGS) entry which is preliminary data.</text>
</comment>
<reference evidence="2 3" key="1">
    <citation type="submission" date="2019-05" db="EMBL/GenBank/DDBJ databases">
        <title>Draft genome sequence of Nonomuraea turkmeniaca DSM 43926.</title>
        <authorList>
            <person name="Saricaoglu S."/>
            <person name="Isik K."/>
        </authorList>
    </citation>
    <scope>NUCLEOTIDE SEQUENCE [LARGE SCALE GENOMIC DNA]</scope>
    <source>
        <strain evidence="2 3">DSM 43926</strain>
    </source>
</reference>
<dbReference type="RefSeq" id="WP_138666892.1">
    <property type="nucleotide sequence ID" value="NZ_VCKY01000044.1"/>
</dbReference>
<name>A0A5S4FKT8_9ACTN</name>
<accession>A0A5S4FKT8</accession>
<dbReference type="Pfam" id="PF01609">
    <property type="entry name" value="DDE_Tnp_1"/>
    <property type="match status" value="1"/>
</dbReference>
<dbReference type="AlphaFoldDB" id="A0A5S4FKT8"/>
<dbReference type="InterPro" id="IPR002559">
    <property type="entry name" value="Transposase_11"/>
</dbReference>
<feature type="domain" description="Transposase IS4-like" evidence="1">
    <location>
        <begin position="4"/>
        <end position="135"/>
    </location>
</feature>
<evidence type="ECO:0000313" key="3">
    <source>
        <dbReference type="Proteomes" id="UP000309128"/>
    </source>
</evidence>
<dbReference type="OrthoDB" id="3867913at2"/>
<proteinExistence type="predicted"/>
<protein>
    <submittedName>
        <fullName evidence="2">Transposase</fullName>
    </submittedName>
</protein>
<dbReference type="PANTHER" id="PTHR30298">
    <property type="entry name" value="H REPEAT-ASSOCIATED PREDICTED TRANSPOSASE"/>
    <property type="match status" value="1"/>
</dbReference>
<dbReference type="InterPro" id="IPR051698">
    <property type="entry name" value="Transposase_11-like"/>
</dbReference>
<dbReference type="Proteomes" id="UP000309128">
    <property type="component" value="Unassembled WGS sequence"/>
</dbReference>
<evidence type="ECO:0000313" key="2">
    <source>
        <dbReference type="EMBL" id="TMR21346.1"/>
    </source>
</evidence>
<dbReference type="EMBL" id="VCKY01000044">
    <property type="protein sequence ID" value="TMR21346.1"/>
    <property type="molecule type" value="Genomic_DNA"/>
</dbReference>
<keyword evidence="3" id="KW-1185">Reference proteome</keyword>
<dbReference type="PANTHER" id="PTHR30298:SF0">
    <property type="entry name" value="PROTEIN YBFL-RELATED"/>
    <property type="match status" value="1"/>
</dbReference>
<dbReference type="GO" id="GO:0006313">
    <property type="term" value="P:DNA transposition"/>
    <property type="evidence" value="ECO:0007669"/>
    <property type="project" value="InterPro"/>
</dbReference>
<dbReference type="GO" id="GO:0003677">
    <property type="term" value="F:DNA binding"/>
    <property type="evidence" value="ECO:0007669"/>
    <property type="project" value="InterPro"/>
</dbReference>